<dbReference type="CDD" id="cd18808">
    <property type="entry name" value="SF1_C_Upf1"/>
    <property type="match status" value="1"/>
</dbReference>
<dbReference type="EMBL" id="AP021367">
    <property type="protein sequence ID" value="BBN69580.1"/>
    <property type="molecule type" value="Genomic_DNA"/>
</dbReference>
<evidence type="ECO:0000259" key="5">
    <source>
        <dbReference type="Pfam" id="PF13086"/>
    </source>
</evidence>
<keyword evidence="4" id="KW-0067">ATP-binding</keyword>
<sequence>MDHQETSVEKEGVADSGLIDLVFSWSMEDVLNRNLYKNQVTEIPDTFSTVTSYMKTFIPSLVEETHADLLSSMETLPQAPTCEILAVKPKRHKNAKDFSYVIIIRGSGEAENYEPQTGDLIALTDIRPTCSDHLNRLRDSYLIAYVRPGRDNRLFIRSSKPISRGGGRKLFAVFLINMTTNVRIWKALISEKANTNIIKNVLQVQPNSSQGGNSCSICFSKKKCSAAVSNRWPSMGSDLNDSQEAAVLNCINLSKCTHQNTIKLIWGPPGTGKTKTVAMSLLALSKLKCRTLTCAPTNVALLEVTARLLGLINQSLDYGKYGLGDIILFGNGERMKIDNYDDLVETFEEFVREKLNSVGEHVEFCMVNLYTHLPTSCISLEVVTDMIGALDLLNSLKSLLREVGFANERSQLVLKDFLRKLRSLRKFCVPNLKKLEKIRKFCLANASLIFCTVSSSAKLQTEEKAPLDLLVIEEAAQLKECESAIPLQLPGLRHAVLIGDERQLPAMISEKAGFGRSLFGRLLLLGHERHLLNVQYRMHPSISLFPKREFYNNQILDGPNVKQGSYEKSFLSGKMYGCYSFIDVANGQEEFDRGHSRKNMVEVAVVCEIVASLYREFIRTKKKVSVGVISPYKAQVNAIQERVTEYSEVSGTDGFSVSVQSVDGFQGGEDDVIIISTVRCNEEGYVGFISNLQRANVMLTRARCFCHIAVVHALSLDFGNEATLIRSNSIWKKLILDAKKRKCFYNADEEKNLAQAIAVASWSLAKFASPMNFRIPYKRLRTLRSIGKWFPY</sequence>
<dbReference type="GO" id="GO:0004386">
    <property type="term" value="F:helicase activity"/>
    <property type="evidence" value="ECO:0007669"/>
    <property type="project" value="UniProtKB-KW"/>
</dbReference>
<name>A0A5H2YBA4_PRUDU</name>
<dbReference type="InterPro" id="IPR041677">
    <property type="entry name" value="DNA2/NAM7_AAA_11"/>
</dbReference>
<proteinExistence type="predicted"/>
<reference evidence="8" key="1">
    <citation type="journal article" date="2019" name="Science">
        <title>Mutation of a bHLH transcription factor allowed almond domestication.</title>
        <authorList>
            <person name="Sanchez-Perez R."/>
            <person name="Pavan S."/>
            <person name="Mazzeo R."/>
            <person name="Moldovan C."/>
            <person name="Aiese Cigliano R."/>
            <person name="Del Cueto J."/>
            <person name="Ricciardi F."/>
            <person name="Lotti C."/>
            <person name="Ricciardi L."/>
            <person name="Dicenta F."/>
            <person name="Lopez-Marques R.L."/>
            <person name="Lindberg Moller B."/>
        </authorList>
    </citation>
    <scope>NUCLEOTIDE SEQUENCE</scope>
</reference>
<dbReference type="GO" id="GO:0005524">
    <property type="term" value="F:ATP binding"/>
    <property type="evidence" value="ECO:0007669"/>
    <property type="project" value="UniProtKB-KW"/>
</dbReference>
<keyword evidence="1" id="KW-0547">Nucleotide-binding</keyword>
<evidence type="ECO:0000313" key="8">
    <source>
        <dbReference type="EMBL" id="BBN69580.1"/>
    </source>
</evidence>
<dbReference type="GO" id="GO:0005694">
    <property type="term" value="C:chromosome"/>
    <property type="evidence" value="ECO:0007669"/>
    <property type="project" value="UniProtKB-ARBA"/>
</dbReference>
<dbReference type="GO" id="GO:0016787">
    <property type="term" value="F:hydrolase activity"/>
    <property type="evidence" value="ECO:0007669"/>
    <property type="project" value="UniProtKB-KW"/>
</dbReference>
<keyword evidence="2 8" id="KW-0378">Hydrolase</keyword>
<dbReference type="PANTHER" id="PTHR10887:SF522">
    <property type="entry name" value="P-LOOP CONTAINING NUCLEOSIDE TRIPHOSPHATE HYDROLASES SUPERFAMILY PROTEIN"/>
    <property type="match status" value="1"/>
</dbReference>
<dbReference type="SUPFAM" id="SSF52540">
    <property type="entry name" value="P-loop containing nucleoside triphosphate hydrolases"/>
    <property type="match status" value="1"/>
</dbReference>
<dbReference type="Pfam" id="PF13087">
    <property type="entry name" value="AAA_12"/>
    <property type="match status" value="1"/>
</dbReference>
<organism evidence="8">
    <name type="scientific">Prunus dulcis</name>
    <name type="common">Almond</name>
    <name type="synonym">Amygdalus dulcis</name>
    <dbReference type="NCBI Taxonomy" id="3755"/>
    <lineage>
        <taxon>Eukaryota</taxon>
        <taxon>Viridiplantae</taxon>
        <taxon>Streptophyta</taxon>
        <taxon>Embryophyta</taxon>
        <taxon>Tracheophyta</taxon>
        <taxon>Spermatophyta</taxon>
        <taxon>Magnoliopsida</taxon>
        <taxon>eudicotyledons</taxon>
        <taxon>Gunneridae</taxon>
        <taxon>Pentapetalae</taxon>
        <taxon>rosids</taxon>
        <taxon>fabids</taxon>
        <taxon>Rosales</taxon>
        <taxon>Rosaceae</taxon>
        <taxon>Amygdaloideae</taxon>
        <taxon>Amygdaleae</taxon>
        <taxon>Prunus</taxon>
    </lineage>
</organism>
<dbReference type="AlphaFoldDB" id="A0A5H2YBA4"/>
<dbReference type="FunFam" id="3.40.50.300:FF:000326">
    <property type="entry name" value="P-loop containing nucleoside triphosphate hydrolase"/>
    <property type="match status" value="1"/>
</dbReference>
<feature type="domain" description="DUF6469" evidence="7">
    <location>
        <begin position="110"/>
        <end position="189"/>
    </location>
</feature>
<dbReference type="InterPro" id="IPR045529">
    <property type="entry name" value="DUF6469"/>
</dbReference>
<dbReference type="Pfam" id="PF13086">
    <property type="entry name" value="AAA_11"/>
    <property type="match status" value="1"/>
</dbReference>
<feature type="domain" description="DNA2/NAM7 helicase helicase" evidence="5">
    <location>
        <begin position="239"/>
        <end position="509"/>
    </location>
</feature>
<dbReference type="InterPro" id="IPR045055">
    <property type="entry name" value="DNA2/NAM7-like"/>
</dbReference>
<dbReference type="PANTHER" id="PTHR10887">
    <property type="entry name" value="DNA2/NAM7 HELICASE FAMILY"/>
    <property type="match status" value="1"/>
</dbReference>
<protein>
    <submittedName>
        <fullName evidence="8">P-loop containing nucleoside triphosphate hydrolases superfamily protein</fullName>
    </submittedName>
</protein>
<evidence type="ECO:0000256" key="3">
    <source>
        <dbReference type="ARBA" id="ARBA00022806"/>
    </source>
</evidence>
<dbReference type="InterPro" id="IPR047187">
    <property type="entry name" value="SF1_C_Upf1"/>
</dbReference>
<gene>
    <name evidence="8" type="ORF">Prudu_1030S000200</name>
</gene>
<dbReference type="Gene3D" id="3.40.50.300">
    <property type="entry name" value="P-loop containing nucleotide triphosphate hydrolases"/>
    <property type="match status" value="2"/>
</dbReference>
<evidence type="ECO:0000256" key="2">
    <source>
        <dbReference type="ARBA" id="ARBA00022801"/>
    </source>
</evidence>
<dbReference type="Pfam" id="PF20073">
    <property type="entry name" value="DUF6469"/>
    <property type="match status" value="1"/>
</dbReference>
<evidence type="ECO:0000259" key="7">
    <source>
        <dbReference type="Pfam" id="PF20073"/>
    </source>
</evidence>
<dbReference type="InterPro" id="IPR041679">
    <property type="entry name" value="DNA2/NAM7-like_C"/>
</dbReference>
<evidence type="ECO:0000259" key="6">
    <source>
        <dbReference type="Pfam" id="PF13087"/>
    </source>
</evidence>
<evidence type="ECO:0000256" key="4">
    <source>
        <dbReference type="ARBA" id="ARBA00022840"/>
    </source>
</evidence>
<evidence type="ECO:0000256" key="1">
    <source>
        <dbReference type="ARBA" id="ARBA00022741"/>
    </source>
</evidence>
<accession>A0A5H2YBA4</accession>
<feature type="domain" description="DNA2/NAM7 helicase-like C-terminal" evidence="6">
    <location>
        <begin position="515"/>
        <end position="708"/>
    </location>
</feature>
<dbReference type="InterPro" id="IPR027417">
    <property type="entry name" value="P-loop_NTPase"/>
</dbReference>
<keyword evidence="3" id="KW-0347">Helicase</keyword>